<accession>A0ABW2RYT6</accession>
<keyword evidence="3" id="KW-1185">Reference proteome</keyword>
<evidence type="ECO:0000313" key="2">
    <source>
        <dbReference type="EMBL" id="MFC7448669.1"/>
    </source>
</evidence>
<reference evidence="3" key="1">
    <citation type="journal article" date="2019" name="Int. J. Syst. Evol. Microbiol.">
        <title>The Global Catalogue of Microorganisms (GCM) 10K type strain sequencing project: providing services to taxonomists for standard genome sequencing and annotation.</title>
        <authorList>
            <consortium name="The Broad Institute Genomics Platform"/>
            <consortium name="The Broad Institute Genome Sequencing Center for Infectious Disease"/>
            <person name="Wu L."/>
            <person name="Ma J."/>
        </authorList>
    </citation>
    <scope>NUCLEOTIDE SEQUENCE [LARGE SCALE GENOMIC DNA]</scope>
    <source>
        <strain evidence="3">ICMP 19430</strain>
    </source>
</reference>
<dbReference type="EMBL" id="JBHTCS010000014">
    <property type="protein sequence ID" value="MFC7448669.1"/>
    <property type="molecule type" value="Genomic_DNA"/>
</dbReference>
<dbReference type="Proteomes" id="UP001596484">
    <property type="component" value="Unassembled WGS sequence"/>
</dbReference>
<dbReference type="RefSeq" id="WP_378404976.1">
    <property type="nucleotide sequence ID" value="NZ_JBHTCS010000014.1"/>
</dbReference>
<name>A0ABW2RYT6_9NOCA</name>
<protein>
    <submittedName>
        <fullName evidence="2">P27 family phage terminase small subunit</fullName>
    </submittedName>
</protein>
<organism evidence="2 3">
    <name type="scientific">Rhodococcus daqingensis</name>
    <dbReference type="NCBI Taxonomy" id="2479363"/>
    <lineage>
        <taxon>Bacteria</taxon>
        <taxon>Bacillati</taxon>
        <taxon>Actinomycetota</taxon>
        <taxon>Actinomycetes</taxon>
        <taxon>Mycobacteriales</taxon>
        <taxon>Nocardiaceae</taxon>
        <taxon>Rhodococcus</taxon>
    </lineage>
</organism>
<comment type="caution">
    <text evidence="2">The sequence shown here is derived from an EMBL/GenBank/DDBJ whole genome shotgun (WGS) entry which is preliminary data.</text>
</comment>
<sequence>MANEPDTTDIASHISQGPARGYSWEPFKPGHTKSLKHGARSERVIAPLTAEIANGLMQNHERLQNPLYRETVLEYSRLLAQVEVLEAYIDEHGTIIESGDKAGKVQPAAEYLLKVRKQATNVADKLGLNPLANARLGKDTAAGQLDLTKIFAAIQAQAGEGNSPL</sequence>
<evidence type="ECO:0000256" key="1">
    <source>
        <dbReference type="SAM" id="MobiDB-lite"/>
    </source>
</evidence>
<proteinExistence type="predicted"/>
<evidence type="ECO:0000313" key="3">
    <source>
        <dbReference type="Proteomes" id="UP001596484"/>
    </source>
</evidence>
<dbReference type="InterPro" id="IPR006448">
    <property type="entry name" value="Phage_term_ssu_P27"/>
</dbReference>
<dbReference type="Pfam" id="PF05119">
    <property type="entry name" value="Terminase_4"/>
    <property type="match status" value="1"/>
</dbReference>
<gene>
    <name evidence="2" type="ORF">ACFQS9_12295</name>
</gene>
<feature type="region of interest" description="Disordered" evidence="1">
    <location>
        <begin position="1"/>
        <end position="40"/>
    </location>
</feature>